<evidence type="ECO:0000313" key="3">
    <source>
        <dbReference type="Proteomes" id="UP000515344"/>
    </source>
</evidence>
<feature type="transmembrane region" description="Helical" evidence="1">
    <location>
        <begin position="150"/>
        <end position="173"/>
    </location>
</feature>
<evidence type="ECO:0000313" key="2">
    <source>
        <dbReference type="EMBL" id="QNA46638.1"/>
    </source>
</evidence>
<protein>
    <submittedName>
        <fullName evidence="2">Uncharacterized protein</fullName>
    </submittedName>
</protein>
<keyword evidence="1" id="KW-0812">Transmembrane</keyword>
<organism evidence="2 3">
    <name type="scientific">Lacibacter sediminis</name>
    <dbReference type="NCBI Taxonomy" id="2760713"/>
    <lineage>
        <taxon>Bacteria</taxon>
        <taxon>Pseudomonadati</taxon>
        <taxon>Bacteroidota</taxon>
        <taxon>Chitinophagia</taxon>
        <taxon>Chitinophagales</taxon>
        <taxon>Chitinophagaceae</taxon>
        <taxon>Lacibacter</taxon>
    </lineage>
</organism>
<dbReference type="KEGG" id="lacs:H4075_10845"/>
<gene>
    <name evidence="2" type="ORF">H4075_10845</name>
</gene>
<feature type="transmembrane region" description="Helical" evidence="1">
    <location>
        <begin position="78"/>
        <end position="96"/>
    </location>
</feature>
<accession>A0A7G5XMD5</accession>
<evidence type="ECO:0000256" key="1">
    <source>
        <dbReference type="SAM" id="Phobius"/>
    </source>
</evidence>
<feature type="transmembrane region" description="Helical" evidence="1">
    <location>
        <begin position="229"/>
        <end position="248"/>
    </location>
</feature>
<keyword evidence="3" id="KW-1185">Reference proteome</keyword>
<feature type="transmembrane region" description="Helical" evidence="1">
    <location>
        <begin position="15"/>
        <end position="46"/>
    </location>
</feature>
<reference evidence="3" key="1">
    <citation type="submission" date="2020-08" db="EMBL/GenBank/DDBJ databases">
        <title>Lacibacter sp. S13-6-6 genome sequencing.</title>
        <authorList>
            <person name="Jin L."/>
        </authorList>
    </citation>
    <scope>NUCLEOTIDE SEQUENCE [LARGE SCALE GENOMIC DNA]</scope>
    <source>
        <strain evidence="3">S13-6-6</strain>
    </source>
</reference>
<feature type="transmembrane region" description="Helical" evidence="1">
    <location>
        <begin position="116"/>
        <end position="138"/>
    </location>
</feature>
<dbReference type="EMBL" id="CP060007">
    <property type="protein sequence ID" value="QNA46638.1"/>
    <property type="molecule type" value="Genomic_DNA"/>
</dbReference>
<proteinExistence type="predicted"/>
<sequence length="257" mass="29054">MNYFLTELKRRNQTLYFFSLICLVGAVVCIAMIIFSDTVVLGINAWYKPMKFFLSTVIFSCTMGWFMHYLNRPLHTKFYSRTLIITLAFELVYITLRASQGQLSHFNISSAFNGLMFSLMGIAISIITLWTAYVAFLFWKESFPQLPPAYLWGIRFGLVLFVVFAFSGGMMAARLSHTVGSAMETTQGLPVLNWSRESGDLRIAHFFGMHALQLLPLLGFFVTRTKQQIIILSLIYAAAVSALLLQALNALPLVPLQ</sequence>
<feature type="transmembrane region" description="Helical" evidence="1">
    <location>
        <begin position="203"/>
        <end position="222"/>
    </location>
</feature>
<dbReference type="AlphaFoldDB" id="A0A7G5XMD5"/>
<dbReference type="RefSeq" id="WP_182806530.1">
    <property type="nucleotide sequence ID" value="NZ_CP060007.1"/>
</dbReference>
<name>A0A7G5XMD5_9BACT</name>
<dbReference type="Proteomes" id="UP000515344">
    <property type="component" value="Chromosome"/>
</dbReference>
<feature type="transmembrane region" description="Helical" evidence="1">
    <location>
        <begin position="52"/>
        <end position="71"/>
    </location>
</feature>
<keyword evidence="1" id="KW-1133">Transmembrane helix</keyword>
<keyword evidence="1" id="KW-0472">Membrane</keyword>